<evidence type="ECO:0000313" key="3">
    <source>
        <dbReference type="Proteomes" id="UP001258315"/>
    </source>
</evidence>
<evidence type="ECO:0000256" key="1">
    <source>
        <dbReference type="SAM" id="Phobius"/>
    </source>
</evidence>
<feature type="transmembrane region" description="Helical" evidence="1">
    <location>
        <begin position="16"/>
        <end position="38"/>
    </location>
</feature>
<evidence type="ECO:0000313" key="2">
    <source>
        <dbReference type="EMBL" id="MDT3402865.1"/>
    </source>
</evidence>
<organism evidence="2 3">
    <name type="scientific">Mucilaginibacter terrae</name>
    <dbReference type="NCBI Taxonomy" id="1955052"/>
    <lineage>
        <taxon>Bacteria</taxon>
        <taxon>Pseudomonadati</taxon>
        <taxon>Bacteroidota</taxon>
        <taxon>Sphingobacteriia</taxon>
        <taxon>Sphingobacteriales</taxon>
        <taxon>Sphingobacteriaceae</taxon>
        <taxon>Mucilaginibacter</taxon>
    </lineage>
</organism>
<sequence length="76" mass="8855">MLNSNSDKQKSPQRRFLFILGAALFVVVIIFGLMIMFWDKLPLDLSKTQRYTFGGLFIIYGILRFIRVIRPNTANE</sequence>
<dbReference type="RefSeq" id="WP_311949552.1">
    <property type="nucleotide sequence ID" value="NZ_JAVLVU010000001.1"/>
</dbReference>
<keyword evidence="1" id="KW-0472">Membrane</keyword>
<gene>
    <name evidence="2" type="ORF">QE417_001937</name>
</gene>
<comment type="caution">
    <text evidence="2">The sequence shown here is derived from an EMBL/GenBank/DDBJ whole genome shotgun (WGS) entry which is preliminary data.</text>
</comment>
<name>A0ABU3GT91_9SPHI</name>
<reference evidence="3" key="1">
    <citation type="submission" date="2023-07" db="EMBL/GenBank/DDBJ databases">
        <title>Functional and genomic diversity of the sorghum phyllosphere microbiome.</title>
        <authorList>
            <person name="Shade A."/>
        </authorList>
    </citation>
    <scope>NUCLEOTIDE SEQUENCE [LARGE SCALE GENOMIC DNA]</scope>
    <source>
        <strain evidence="3">SORGH_AS_0422</strain>
    </source>
</reference>
<accession>A0ABU3GT91</accession>
<keyword evidence="1" id="KW-0812">Transmembrane</keyword>
<keyword evidence="3" id="KW-1185">Reference proteome</keyword>
<proteinExistence type="predicted"/>
<feature type="transmembrane region" description="Helical" evidence="1">
    <location>
        <begin position="50"/>
        <end position="69"/>
    </location>
</feature>
<dbReference type="EMBL" id="JAVLVU010000001">
    <property type="protein sequence ID" value="MDT3402865.1"/>
    <property type="molecule type" value="Genomic_DNA"/>
</dbReference>
<protein>
    <submittedName>
        <fullName evidence="2">Cytochrome c biogenesis protein CcdA</fullName>
    </submittedName>
</protein>
<keyword evidence="1" id="KW-1133">Transmembrane helix</keyword>
<dbReference type="Proteomes" id="UP001258315">
    <property type="component" value="Unassembled WGS sequence"/>
</dbReference>